<evidence type="ECO:0000256" key="8">
    <source>
        <dbReference type="SAM" id="MobiDB-lite"/>
    </source>
</evidence>
<dbReference type="AlphaFoldDB" id="A0AAD9MX47"/>
<feature type="transmembrane region" description="Helical" evidence="9">
    <location>
        <begin position="255"/>
        <end position="283"/>
    </location>
</feature>
<dbReference type="PANTHER" id="PTHR24243:SF230">
    <property type="entry name" value="G-PROTEIN COUPLED RECEPTORS FAMILY 1 PROFILE DOMAIN-CONTAINING PROTEIN"/>
    <property type="match status" value="1"/>
</dbReference>
<dbReference type="InterPro" id="IPR017452">
    <property type="entry name" value="GPCR_Rhodpsn_7TM"/>
</dbReference>
<dbReference type="Gene3D" id="1.20.1070.10">
    <property type="entry name" value="Rhodopsin 7-helix transmembrane proteins"/>
    <property type="match status" value="1"/>
</dbReference>
<evidence type="ECO:0000256" key="4">
    <source>
        <dbReference type="ARBA" id="ARBA00023040"/>
    </source>
</evidence>
<feature type="transmembrane region" description="Helical" evidence="9">
    <location>
        <begin position="208"/>
        <end position="231"/>
    </location>
</feature>
<evidence type="ECO:0000256" key="3">
    <source>
        <dbReference type="ARBA" id="ARBA00022989"/>
    </source>
</evidence>
<feature type="transmembrane region" description="Helical" evidence="9">
    <location>
        <begin position="72"/>
        <end position="93"/>
    </location>
</feature>
<dbReference type="PRINTS" id="PR00237">
    <property type="entry name" value="GPCRRHODOPSN"/>
</dbReference>
<protein>
    <recommendedName>
        <fullName evidence="10">G-protein coupled receptors family 1 profile domain-containing protein</fullName>
    </recommendedName>
</protein>
<evidence type="ECO:0000256" key="1">
    <source>
        <dbReference type="ARBA" id="ARBA00004141"/>
    </source>
</evidence>
<dbReference type="Pfam" id="PF00001">
    <property type="entry name" value="7tm_1"/>
    <property type="match status" value="1"/>
</dbReference>
<keyword evidence="6" id="KW-0675">Receptor</keyword>
<dbReference type="GO" id="GO:0004930">
    <property type="term" value="F:G protein-coupled receptor activity"/>
    <property type="evidence" value="ECO:0007669"/>
    <property type="project" value="UniProtKB-KW"/>
</dbReference>
<gene>
    <name evidence="11" type="ORF">LSH36_555g03019</name>
</gene>
<accession>A0AAD9MX47</accession>
<feature type="region of interest" description="Disordered" evidence="8">
    <location>
        <begin position="361"/>
        <end position="392"/>
    </location>
</feature>
<keyword evidence="2 9" id="KW-0812">Transmembrane</keyword>
<name>A0AAD9MX47_9ANNE</name>
<dbReference type="Proteomes" id="UP001208570">
    <property type="component" value="Unassembled WGS sequence"/>
</dbReference>
<sequence>MANSTLVPTSCEDYLAENVTYEDVPETWQDVGVHVIQTYLFPVVLILSWINNSVAIVVLLSKTYRKTSTGFLMIILAIADIGVVSTGMFRLWIQKVADYDLRLASRIACKMHVFFTYVTVNMSAWSLTVISLERTISVCNPLRCREIASPRRIRIACAVILLIICGVYSTLLWTYDLYWSPETCTMVCRPIMRYMHFWKAGNFQFIDLIMSSLGPFAVILPCNLVITIQIARSRARRSAMSTCSASSKGVSSTTLMLAVTCVLFLILTAPMAVILLVLSYGVIKNYANIQFIYTFCYLLFNLNSSINFLLYCASGTKFRRTLAAVCCGRKPPTRGLIQSRPTVRGSATTSVRNGVTAMELRRRGTSNQSSAKSSGRDAVADGEKVPRVVGTDIKRAETTADVSDVKLE</sequence>
<evidence type="ECO:0000256" key="5">
    <source>
        <dbReference type="ARBA" id="ARBA00023136"/>
    </source>
</evidence>
<dbReference type="PANTHER" id="PTHR24243">
    <property type="entry name" value="G-PROTEIN COUPLED RECEPTOR"/>
    <property type="match status" value="1"/>
</dbReference>
<evidence type="ECO:0000256" key="2">
    <source>
        <dbReference type="ARBA" id="ARBA00022692"/>
    </source>
</evidence>
<keyword evidence="5 9" id="KW-0472">Membrane</keyword>
<keyword evidence="3 9" id="KW-1133">Transmembrane helix</keyword>
<evidence type="ECO:0000313" key="12">
    <source>
        <dbReference type="Proteomes" id="UP001208570"/>
    </source>
</evidence>
<reference evidence="11" key="1">
    <citation type="journal article" date="2023" name="Mol. Biol. Evol.">
        <title>Third-Generation Sequencing Reveals the Adaptive Role of the Epigenome in Three Deep-Sea Polychaetes.</title>
        <authorList>
            <person name="Perez M."/>
            <person name="Aroh O."/>
            <person name="Sun Y."/>
            <person name="Lan Y."/>
            <person name="Juniper S.K."/>
            <person name="Young C.R."/>
            <person name="Angers B."/>
            <person name="Qian P.Y."/>
        </authorList>
    </citation>
    <scope>NUCLEOTIDE SEQUENCE</scope>
    <source>
        <strain evidence="11">P08H-3</strain>
    </source>
</reference>
<dbReference type="InterPro" id="IPR000276">
    <property type="entry name" value="GPCR_Rhodpsn"/>
</dbReference>
<dbReference type="CDD" id="cd14978">
    <property type="entry name" value="7tmA_FMRFamide_R-like"/>
    <property type="match status" value="1"/>
</dbReference>
<dbReference type="PROSITE" id="PS50262">
    <property type="entry name" value="G_PROTEIN_RECEP_F1_2"/>
    <property type="match status" value="1"/>
</dbReference>
<feature type="domain" description="G-protein coupled receptors family 1 profile" evidence="10">
    <location>
        <begin position="51"/>
        <end position="311"/>
    </location>
</feature>
<keyword evidence="4" id="KW-0297">G-protein coupled receptor</keyword>
<evidence type="ECO:0000256" key="6">
    <source>
        <dbReference type="ARBA" id="ARBA00023170"/>
    </source>
</evidence>
<evidence type="ECO:0000259" key="10">
    <source>
        <dbReference type="PROSITE" id="PS50262"/>
    </source>
</evidence>
<keyword evidence="7" id="KW-0807">Transducer</keyword>
<dbReference type="GO" id="GO:0005886">
    <property type="term" value="C:plasma membrane"/>
    <property type="evidence" value="ECO:0007669"/>
    <property type="project" value="TreeGrafter"/>
</dbReference>
<dbReference type="EMBL" id="JAODUP010000555">
    <property type="protein sequence ID" value="KAK2147398.1"/>
    <property type="molecule type" value="Genomic_DNA"/>
</dbReference>
<feature type="transmembrane region" description="Helical" evidence="9">
    <location>
        <begin position="39"/>
        <end position="60"/>
    </location>
</feature>
<comment type="caution">
    <text evidence="11">The sequence shown here is derived from an EMBL/GenBank/DDBJ whole genome shotgun (WGS) entry which is preliminary data.</text>
</comment>
<evidence type="ECO:0000256" key="7">
    <source>
        <dbReference type="ARBA" id="ARBA00023224"/>
    </source>
</evidence>
<organism evidence="11 12">
    <name type="scientific">Paralvinella palmiformis</name>
    <dbReference type="NCBI Taxonomy" id="53620"/>
    <lineage>
        <taxon>Eukaryota</taxon>
        <taxon>Metazoa</taxon>
        <taxon>Spiralia</taxon>
        <taxon>Lophotrochozoa</taxon>
        <taxon>Annelida</taxon>
        <taxon>Polychaeta</taxon>
        <taxon>Sedentaria</taxon>
        <taxon>Canalipalpata</taxon>
        <taxon>Terebellida</taxon>
        <taxon>Terebelliformia</taxon>
        <taxon>Alvinellidae</taxon>
        <taxon>Paralvinella</taxon>
    </lineage>
</organism>
<feature type="compositionally biased region" description="Basic and acidic residues" evidence="8">
    <location>
        <begin position="374"/>
        <end position="392"/>
    </location>
</feature>
<feature type="transmembrane region" description="Helical" evidence="9">
    <location>
        <begin position="289"/>
        <end position="310"/>
    </location>
</feature>
<feature type="transmembrane region" description="Helical" evidence="9">
    <location>
        <begin position="113"/>
        <end position="132"/>
    </location>
</feature>
<evidence type="ECO:0000256" key="9">
    <source>
        <dbReference type="SAM" id="Phobius"/>
    </source>
</evidence>
<evidence type="ECO:0000313" key="11">
    <source>
        <dbReference type="EMBL" id="KAK2147398.1"/>
    </source>
</evidence>
<comment type="subcellular location">
    <subcellularLocation>
        <location evidence="1">Membrane</location>
        <topology evidence="1">Multi-pass membrane protein</topology>
    </subcellularLocation>
</comment>
<proteinExistence type="predicted"/>
<keyword evidence="12" id="KW-1185">Reference proteome</keyword>
<feature type="transmembrane region" description="Helical" evidence="9">
    <location>
        <begin position="153"/>
        <end position="173"/>
    </location>
</feature>
<dbReference type="SUPFAM" id="SSF81321">
    <property type="entry name" value="Family A G protein-coupled receptor-like"/>
    <property type="match status" value="1"/>
</dbReference>